<accession>A0AAJ0B3Y5</accession>
<comment type="caution">
    <text evidence="1">The sequence shown here is derived from an EMBL/GenBank/DDBJ whole genome shotgun (WGS) entry which is preliminary data.</text>
</comment>
<dbReference type="PANTHER" id="PTHR34365">
    <property type="entry name" value="ENOLASE (DUF1399)"/>
    <property type="match status" value="1"/>
</dbReference>
<dbReference type="InterPro" id="IPR009836">
    <property type="entry name" value="GRDP-like"/>
</dbReference>
<reference evidence="1" key="1">
    <citation type="submission" date="2023-06" db="EMBL/GenBank/DDBJ databases">
        <title>Genome-scale phylogeny and comparative genomics of the fungal order Sordariales.</title>
        <authorList>
            <consortium name="Lawrence Berkeley National Laboratory"/>
            <person name="Hensen N."/>
            <person name="Bonometti L."/>
            <person name="Westerberg I."/>
            <person name="Brannstrom I.O."/>
            <person name="Guillou S."/>
            <person name="Cros-Aarteil S."/>
            <person name="Calhoun S."/>
            <person name="Haridas S."/>
            <person name="Kuo A."/>
            <person name="Mondo S."/>
            <person name="Pangilinan J."/>
            <person name="Riley R."/>
            <person name="Labutti K."/>
            <person name="Andreopoulos B."/>
            <person name="Lipzen A."/>
            <person name="Chen C."/>
            <person name="Yanf M."/>
            <person name="Daum C."/>
            <person name="Ng V."/>
            <person name="Clum A."/>
            <person name="Steindorff A."/>
            <person name="Ohm R."/>
            <person name="Martin F."/>
            <person name="Silar P."/>
            <person name="Natvig D."/>
            <person name="Lalanne C."/>
            <person name="Gautier V."/>
            <person name="Ament-Velasquez S.L."/>
            <person name="Kruys A."/>
            <person name="Hutchinson M.I."/>
            <person name="Powell A.J."/>
            <person name="Barry K."/>
            <person name="Miller A.N."/>
            <person name="Grigoriev I.V."/>
            <person name="Debuchy R."/>
            <person name="Gladieux P."/>
            <person name="Thoren M.H."/>
            <person name="Johannesson H."/>
        </authorList>
    </citation>
    <scope>NUCLEOTIDE SEQUENCE</scope>
    <source>
        <strain evidence="1">PSN4</strain>
    </source>
</reference>
<dbReference type="Pfam" id="PF07173">
    <property type="entry name" value="GRDP-like"/>
    <property type="match status" value="1"/>
</dbReference>
<name>A0AAJ0B3Y5_9PEZI</name>
<keyword evidence="2" id="KW-1185">Reference proteome</keyword>
<organism evidence="1 2">
    <name type="scientific">Echria macrotheca</name>
    <dbReference type="NCBI Taxonomy" id="438768"/>
    <lineage>
        <taxon>Eukaryota</taxon>
        <taxon>Fungi</taxon>
        <taxon>Dikarya</taxon>
        <taxon>Ascomycota</taxon>
        <taxon>Pezizomycotina</taxon>
        <taxon>Sordariomycetes</taxon>
        <taxon>Sordariomycetidae</taxon>
        <taxon>Sordariales</taxon>
        <taxon>Schizotheciaceae</taxon>
        <taxon>Echria</taxon>
    </lineage>
</organism>
<evidence type="ECO:0000313" key="1">
    <source>
        <dbReference type="EMBL" id="KAK1749752.1"/>
    </source>
</evidence>
<dbReference type="EMBL" id="MU839852">
    <property type="protein sequence ID" value="KAK1749752.1"/>
    <property type="molecule type" value="Genomic_DNA"/>
</dbReference>
<dbReference type="AlphaFoldDB" id="A0AAJ0B3Y5"/>
<proteinExistence type="predicted"/>
<dbReference type="Proteomes" id="UP001239445">
    <property type="component" value="Unassembled WGS sequence"/>
</dbReference>
<evidence type="ECO:0000313" key="2">
    <source>
        <dbReference type="Proteomes" id="UP001239445"/>
    </source>
</evidence>
<sequence length="409" mass="44921">MVTIAQPNFTPPSTEMFGITKGLERYDAFNKGNLPTVEDCITHLRLLETFVVLGERVREWAHGSAGEDADASWKMFVRLAVLRFQRWFCLVSNDALQASLPPLDVLMVWHSFMLSPRSYANFVKSARPDAAGNHGIPWPCVHAAISADSTTFTLSKPQTKHIALLGLASDLLESLKSRNETSANVFEIMSDDIGRLETENAHLPCLVLPPVDLAAAVHRQAAFSLKMARFGWIHSPHADSTLRKSITRYGNFFSILAVVGPTAVPALDIDLVWHTHQLSPARYVSFSVAAADGRFINHNDNVEQPTIVSSFGETERLYLRAFAEEYAVCHSWFCQAARLKPGGVLSFAERAALESGITDLDRRNQQLRLSVAPDLARCRCNVGGLTGADLEAAIEFASCSNCSSDCNGS</sequence>
<gene>
    <name evidence="1" type="ORF">QBC47DRAFT_395263</name>
</gene>
<protein>
    <submittedName>
        <fullName evidence="1">Uncharacterized protein</fullName>
    </submittedName>
</protein>
<dbReference type="PANTHER" id="PTHR34365:SF7">
    <property type="entry name" value="GLYCINE-RICH DOMAIN-CONTAINING PROTEIN 1"/>
    <property type="match status" value="1"/>
</dbReference>